<sequence length="558" mass="57699">MPLRHGSGAVFGTLSRRYGGNPHAHERRIGGAIMLLEWRYERDGVRYAAVASAGLERIPFDGAEPIEVVAEVLEDQAAAAAIAVEVVVRRSVEELQAPWQPGRVWINQEPLLRGTKIQALVIDPSAADALVDDNGQRVGTLHTVALLTEDEGKAVALRGVQPLDHARRERRAALADVERGGSLFGEDGQPLDVPAPAAGTGATGPAGAEGPEGPAPEIRDGAETGDDTGPGSDAGLRADEGEPDHIANALAGDSKSAPETATEEAATPAADAARRASVTSPAAAGPDTPGSEPAPKRVAAGPGPEDNPAAGPAPLPQQPQQHEERHAVVPPPPGSPSAPAPRDPFAPAPPTGLPPQPDPSAHAGPSDTVPHTQHGGPDEQPTGPGGQFDGPRAGQPPHQHGAPAGPGQPLQGQHGAPADQPPHGGTRPPAPAAQPPAPQSSAAGPALPAPPGPPPGPGTGQRHDRAYLDHQAVMVTQLVADYPVRWFETNEDGMLVAFTQLERPEQLQDQSTFQVWNLARVAALNPWLEEFLLTAQTGDYASYVEGQGWTVGRLEDLD</sequence>
<keyword evidence="3" id="KW-1185">Reference proteome</keyword>
<reference evidence="2 3" key="1">
    <citation type="submission" date="2017-07" db="EMBL/GenBank/DDBJ databases">
        <title>Draft whole genome sequences of clinical Proprionibacteriaceae strains.</title>
        <authorList>
            <person name="Bernier A.-M."/>
            <person name="Bernard K."/>
            <person name="Domingo M.-C."/>
        </authorList>
    </citation>
    <scope>NUCLEOTIDE SEQUENCE [LARGE SCALE GENOMIC DNA]</scope>
    <source>
        <strain evidence="2 3">NML 150081</strain>
    </source>
</reference>
<dbReference type="EMBL" id="NMVJ01000007">
    <property type="protein sequence ID" value="OYN90351.1"/>
    <property type="molecule type" value="Genomic_DNA"/>
</dbReference>
<feature type="compositionally biased region" description="Low complexity" evidence="1">
    <location>
        <begin position="257"/>
        <end position="271"/>
    </location>
</feature>
<feature type="region of interest" description="Disordered" evidence="1">
    <location>
        <begin position="179"/>
        <end position="463"/>
    </location>
</feature>
<dbReference type="AlphaFoldDB" id="A0A255EHB2"/>
<evidence type="ECO:0000256" key="1">
    <source>
        <dbReference type="SAM" id="MobiDB-lite"/>
    </source>
</evidence>
<evidence type="ECO:0000313" key="2">
    <source>
        <dbReference type="EMBL" id="OYN90351.1"/>
    </source>
</evidence>
<gene>
    <name evidence="2" type="ORF">CGZ91_09335</name>
</gene>
<feature type="compositionally biased region" description="Pro residues" evidence="1">
    <location>
        <begin position="329"/>
        <end position="358"/>
    </location>
</feature>
<feature type="compositionally biased region" description="Low complexity" evidence="1">
    <location>
        <begin position="194"/>
        <end position="216"/>
    </location>
</feature>
<comment type="caution">
    <text evidence="2">The sequence shown here is derived from an EMBL/GenBank/DDBJ whole genome shotgun (WGS) entry which is preliminary data.</text>
</comment>
<feature type="compositionally biased region" description="Pro residues" evidence="1">
    <location>
        <begin position="447"/>
        <end position="457"/>
    </location>
</feature>
<organism evidence="2 3">
    <name type="scientific">Parenemella sanctibonifatiensis</name>
    <dbReference type="NCBI Taxonomy" id="2016505"/>
    <lineage>
        <taxon>Bacteria</taxon>
        <taxon>Bacillati</taxon>
        <taxon>Actinomycetota</taxon>
        <taxon>Actinomycetes</taxon>
        <taxon>Propionibacteriales</taxon>
        <taxon>Propionibacteriaceae</taxon>
        <taxon>Parenemella</taxon>
    </lineage>
</organism>
<name>A0A255EHB2_9ACTN</name>
<proteinExistence type="predicted"/>
<feature type="compositionally biased region" description="Basic and acidic residues" evidence="1">
    <location>
        <begin position="236"/>
        <end position="245"/>
    </location>
</feature>
<protein>
    <submittedName>
        <fullName evidence="2">Uncharacterized protein</fullName>
    </submittedName>
</protein>
<accession>A0A255EHB2</accession>
<evidence type="ECO:0000313" key="3">
    <source>
        <dbReference type="Proteomes" id="UP000216300"/>
    </source>
</evidence>
<feature type="compositionally biased region" description="Pro residues" evidence="1">
    <location>
        <begin position="428"/>
        <end position="438"/>
    </location>
</feature>
<dbReference type="Proteomes" id="UP000216300">
    <property type="component" value="Unassembled WGS sequence"/>
</dbReference>
<feature type="compositionally biased region" description="Low complexity" evidence="1">
    <location>
        <begin position="393"/>
        <end position="418"/>
    </location>
</feature>